<evidence type="ECO:0000259" key="1">
    <source>
        <dbReference type="Pfam" id="PF10551"/>
    </source>
</evidence>
<dbReference type="InterPro" id="IPR018289">
    <property type="entry name" value="MULE_transposase_dom"/>
</dbReference>
<organism evidence="2 3">
    <name type="scientific">Hydra vulgaris</name>
    <name type="common">Hydra</name>
    <name type="synonym">Hydra attenuata</name>
    <dbReference type="NCBI Taxonomy" id="6087"/>
    <lineage>
        <taxon>Eukaryota</taxon>
        <taxon>Metazoa</taxon>
        <taxon>Cnidaria</taxon>
        <taxon>Hydrozoa</taxon>
        <taxon>Hydroidolina</taxon>
        <taxon>Anthoathecata</taxon>
        <taxon>Aplanulata</taxon>
        <taxon>Hydridae</taxon>
        <taxon>Hydra</taxon>
    </lineage>
</organism>
<dbReference type="GeneID" id="136079490"/>
<sequence>MFANATFKVVPTNFSGGQLYNILTEVQGIILPIVHILMSGKKQGLYKAALEKIKELENDFSPNVSMADYEAAILCALKFSFPNIRITGCRFHFGQSLLKKKKAVGLQTQYVHDNVIRKWGKKYIALCMLLSSRGVDKTETCNRSISPCKC</sequence>
<keyword evidence="2" id="KW-1185">Reference proteome</keyword>
<dbReference type="RefSeq" id="XP_065651300.1">
    <property type="nucleotide sequence ID" value="XM_065795228.1"/>
</dbReference>
<name>A0ABM4BQ82_HYDVU</name>
<feature type="domain" description="MULE transposase" evidence="1">
    <location>
        <begin position="12"/>
        <end position="94"/>
    </location>
</feature>
<accession>A0ABM4BQ82</accession>
<evidence type="ECO:0000313" key="3">
    <source>
        <dbReference type="RefSeq" id="XP_065651300.1"/>
    </source>
</evidence>
<proteinExistence type="predicted"/>
<protein>
    <submittedName>
        <fullName evidence="3">Uncharacterized protein LOC136079490</fullName>
    </submittedName>
</protein>
<dbReference type="Proteomes" id="UP001652625">
    <property type="component" value="Chromosome 04"/>
</dbReference>
<gene>
    <name evidence="3" type="primary">LOC136079490</name>
</gene>
<evidence type="ECO:0000313" key="2">
    <source>
        <dbReference type="Proteomes" id="UP001652625"/>
    </source>
</evidence>
<reference evidence="3" key="1">
    <citation type="submission" date="2025-08" db="UniProtKB">
        <authorList>
            <consortium name="RefSeq"/>
        </authorList>
    </citation>
    <scope>IDENTIFICATION</scope>
</reference>
<dbReference type="Pfam" id="PF10551">
    <property type="entry name" value="MULE"/>
    <property type="match status" value="1"/>
</dbReference>